<dbReference type="GO" id="GO:0004792">
    <property type="term" value="F:thiosulfate-cyanide sulfurtransferase activity"/>
    <property type="evidence" value="ECO:0007669"/>
    <property type="project" value="InterPro"/>
</dbReference>
<dbReference type="PROSITE" id="PS00380">
    <property type="entry name" value="RHODANESE_1"/>
    <property type="match status" value="1"/>
</dbReference>
<dbReference type="SUPFAM" id="SSF52821">
    <property type="entry name" value="Rhodanese/Cell cycle control phosphatase"/>
    <property type="match status" value="1"/>
</dbReference>
<dbReference type="STRING" id="42256.RradSPS_2110"/>
<dbReference type="PROSITE" id="PS50206">
    <property type="entry name" value="RHODANESE_3"/>
    <property type="match status" value="1"/>
</dbReference>
<dbReference type="InterPro" id="IPR001307">
    <property type="entry name" value="Thiosulphate_STrfase_CS"/>
</dbReference>
<keyword evidence="4" id="KW-1185">Reference proteome</keyword>
<dbReference type="Gene3D" id="3.40.250.10">
    <property type="entry name" value="Rhodanese-like domain"/>
    <property type="match status" value="1"/>
</dbReference>
<dbReference type="EMBL" id="JAWXXX010000001">
    <property type="protein sequence ID" value="MDX5894796.1"/>
    <property type="molecule type" value="Genomic_DNA"/>
</dbReference>
<dbReference type="Proteomes" id="UP001281130">
    <property type="component" value="Unassembled WGS sequence"/>
</dbReference>
<proteinExistence type="predicted"/>
<protein>
    <submittedName>
        <fullName evidence="2 3">Rhodanese-like domain</fullName>
    </submittedName>
</protein>
<dbReference type="Proteomes" id="UP000025229">
    <property type="component" value="Chromosome"/>
</dbReference>
<dbReference type="AlphaFoldDB" id="A0A023X4W7"/>
<dbReference type="HOGENOM" id="CLU_187710_0_0_11"/>
<dbReference type="Pfam" id="PF00581">
    <property type="entry name" value="Rhodanese"/>
    <property type="match status" value="1"/>
</dbReference>
<evidence type="ECO:0000313" key="4">
    <source>
        <dbReference type="Proteomes" id="UP000025229"/>
    </source>
</evidence>
<dbReference type="KEGG" id="rrd:RradSPS_2110"/>
<accession>A0A023X4W7</accession>
<evidence type="ECO:0000313" key="3">
    <source>
        <dbReference type="EMBL" id="MDX5894796.1"/>
    </source>
</evidence>
<gene>
    <name evidence="2" type="ORF">RradSPS_2110</name>
    <name evidence="3" type="ORF">SIL72_12275</name>
</gene>
<name>A0A023X4W7_RUBRA</name>
<reference evidence="2 4" key="1">
    <citation type="submission" date="2014-03" db="EMBL/GenBank/DDBJ databases">
        <title>Complete genome sequence of the Radio-Resistant Rubrobacter radiotolerans RSPS-4.</title>
        <authorList>
            <person name="Egas C.C."/>
            <person name="Barroso C.C."/>
            <person name="Froufe H.J.C."/>
            <person name="Pacheco J.J."/>
            <person name="Albuquerque L.L."/>
            <person name="da Costa M.M.S."/>
        </authorList>
    </citation>
    <scope>NUCLEOTIDE SEQUENCE [LARGE SCALE GENOMIC DNA]</scope>
    <source>
        <strain evidence="2 4">RSPS-4</strain>
    </source>
</reference>
<dbReference type="EMBL" id="CP007514">
    <property type="protein sequence ID" value="AHY47393.1"/>
    <property type="molecule type" value="Genomic_DNA"/>
</dbReference>
<dbReference type="eggNOG" id="COG0607">
    <property type="taxonomic scope" value="Bacteria"/>
</dbReference>
<reference evidence="3" key="2">
    <citation type="submission" date="2023-11" db="EMBL/GenBank/DDBJ databases">
        <title>MicrobeMod: A computational toolkit for identifying prokaryotic methylation and restriction-modification with nanopore sequencing.</title>
        <authorList>
            <person name="Crits-Christoph A."/>
            <person name="Kang S.C."/>
            <person name="Lee H."/>
            <person name="Ostrov N."/>
        </authorList>
    </citation>
    <scope>NUCLEOTIDE SEQUENCE</scope>
    <source>
        <strain evidence="3">ATCC 51242</strain>
    </source>
</reference>
<dbReference type="OrthoDB" id="9802991at2"/>
<organism evidence="2 4">
    <name type="scientific">Rubrobacter radiotolerans</name>
    <name type="common">Arthrobacter radiotolerans</name>
    <dbReference type="NCBI Taxonomy" id="42256"/>
    <lineage>
        <taxon>Bacteria</taxon>
        <taxon>Bacillati</taxon>
        <taxon>Actinomycetota</taxon>
        <taxon>Rubrobacteria</taxon>
        <taxon>Rubrobacterales</taxon>
        <taxon>Rubrobacteraceae</taxon>
        <taxon>Rubrobacter</taxon>
    </lineage>
</organism>
<sequence>MEQINTISREALKRKMDAGEDFVLLEVLGEESYRRGHLPGAIRFQDLSLAEEVIPDRDTEVVAYCSNFT</sequence>
<evidence type="ECO:0000313" key="2">
    <source>
        <dbReference type="EMBL" id="AHY47393.1"/>
    </source>
</evidence>
<evidence type="ECO:0000259" key="1">
    <source>
        <dbReference type="PROSITE" id="PS50206"/>
    </source>
</evidence>
<dbReference type="RefSeq" id="WP_084263913.1">
    <property type="nucleotide sequence ID" value="NZ_CP007514.1"/>
</dbReference>
<dbReference type="InterPro" id="IPR001763">
    <property type="entry name" value="Rhodanese-like_dom"/>
</dbReference>
<feature type="domain" description="Rhodanese" evidence="1">
    <location>
        <begin position="18"/>
        <end position="65"/>
    </location>
</feature>
<dbReference type="InterPro" id="IPR036873">
    <property type="entry name" value="Rhodanese-like_dom_sf"/>
</dbReference>